<organism evidence="2 3">
    <name type="scientific">Plutella xylostella</name>
    <name type="common">Diamondback moth</name>
    <name type="synonym">Plutella maculipennis</name>
    <dbReference type="NCBI Taxonomy" id="51655"/>
    <lineage>
        <taxon>Eukaryota</taxon>
        <taxon>Metazoa</taxon>
        <taxon>Ecdysozoa</taxon>
        <taxon>Arthropoda</taxon>
        <taxon>Hexapoda</taxon>
        <taxon>Insecta</taxon>
        <taxon>Pterygota</taxon>
        <taxon>Neoptera</taxon>
        <taxon>Endopterygota</taxon>
        <taxon>Lepidoptera</taxon>
        <taxon>Glossata</taxon>
        <taxon>Ditrysia</taxon>
        <taxon>Yponomeutoidea</taxon>
        <taxon>Plutellidae</taxon>
        <taxon>Plutella</taxon>
    </lineage>
</organism>
<accession>A0A8S4DKK8</accession>
<dbReference type="Proteomes" id="UP000653454">
    <property type="component" value="Unassembled WGS sequence"/>
</dbReference>
<comment type="caution">
    <text evidence="2">The sequence shown here is derived from an EMBL/GenBank/DDBJ whole genome shotgun (WGS) entry which is preliminary data.</text>
</comment>
<evidence type="ECO:0000313" key="2">
    <source>
        <dbReference type="EMBL" id="CAG9100789.1"/>
    </source>
</evidence>
<proteinExistence type="predicted"/>
<protein>
    <submittedName>
        <fullName evidence="2">(diamondback moth) hypothetical protein</fullName>
    </submittedName>
</protein>
<feature type="compositionally biased region" description="Basic residues" evidence="1">
    <location>
        <begin position="1"/>
        <end position="11"/>
    </location>
</feature>
<reference evidence="2" key="1">
    <citation type="submission" date="2020-11" db="EMBL/GenBank/DDBJ databases">
        <authorList>
            <person name="Whiteford S."/>
        </authorList>
    </citation>
    <scope>NUCLEOTIDE SEQUENCE</scope>
</reference>
<evidence type="ECO:0000313" key="3">
    <source>
        <dbReference type="Proteomes" id="UP000653454"/>
    </source>
</evidence>
<keyword evidence="3" id="KW-1185">Reference proteome</keyword>
<evidence type="ECO:0000256" key="1">
    <source>
        <dbReference type="SAM" id="MobiDB-lite"/>
    </source>
</evidence>
<sequence>MRLHLSFKKFHNSSSNPALPTSDKLNNRRRRAMSLICKSPAYQGKAARYDNDINDKGRAIDLSMRLYQSRWCLGTRASRCNRQFYIFRVICYRPVGAVCLNSACSECRMMRMMGDGADMGYGEYSGGYMDNSWAIIPPEYMPPEEDYRYNSYA</sequence>
<dbReference type="EMBL" id="CAJHNJ030000006">
    <property type="protein sequence ID" value="CAG9100789.1"/>
    <property type="molecule type" value="Genomic_DNA"/>
</dbReference>
<feature type="region of interest" description="Disordered" evidence="1">
    <location>
        <begin position="1"/>
        <end position="24"/>
    </location>
</feature>
<name>A0A8S4DKK8_PLUXY</name>
<gene>
    <name evidence="2" type="ORF">PLXY2_LOCUS2637</name>
</gene>
<dbReference type="AlphaFoldDB" id="A0A8S4DKK8"/>